<sequence>MTTPYLPVTDAEFTAENGSVDLDQANLMLTPLDPEFAYLISHPRLSAQLAAVRQLGPEPTTALVDGSARKARDARIARRQQQAAADNVHTLHPAFLPVVEVEAEAA</sequence>
<dbReference type="AlphaFoldDB" id="A0A3E0GST6"/>
<gene>
    <name evidence="1" type="ORF">BCF44_13528</name>
</gene>
<dbReference type="OrthoDB" id="3701237at2"/>
<name>A0A3E0GST6_9PSEU</name>
<reference evidence="1 2" key="1">
    <citation type="submission" date="2018-08" db="EMBL/GenBank/DDBJ databases">
        <title>Genomic Encyclopedia of Archaeal and Bacterial Type Strains, Phase II (KMG-II): from individual species to whole genera.</title>
        <authorList>
            <person name="Goeker M."/>
        </authorList>
    </citation>
    <scope>NUCLEOTIDE SEQUENCE [LARGE SCALE GENOMIC DNA]</scope>
    <source>
        <strain evidence="1 2">DSM 45791</strain>
    </source>
</reference>
<evidence type="ECO:0000313" key="1">
    <source>
        <dbReference type="EMBL" id="REH25989.1"/>
    </source>
</evidence>
<accession>A0A3E0GST6</accession>
<protein>
    <submittedName>
        <fullName evidence="1">Uncharacterized protein</fullName>
    </submittedName>
</protein>
<dbReference type="Proteomes" id="UP000256269">
    <property type="component" value="Unassembled WGS sequence"/>
</dbReference>
<evidence type="ECO:0000313" key="2">
    <source>
        <dbReference type="Proteomes" id="UP000256269"/>
    </source>
</evidence>
<organism evidence="1 2">
    <name type="scientific">Kutzneria buriramensis</name>
    <dbReference type="NCBI Taxonomy" id="1045776"/>
    <lineage>
        <taxon>Bacteria</taxon>
        <taxon>Bacillati</taxon>
        <taxon>Actinomycetota</taxon>
        <taxon>Actinomycetes</taxon>
        <taxon>Pseudonocardiales</taxon>
        <taxon>Pseudonocardiaceae</taxon>
        <taxon>Kutzneria</taxon>
    </lineage>
</organism>
<dbReference type="EMBL" id="QUNO01000035">
    <property type="protein sequence ID" value="REH25989.1"/>
    <property type="molecule type" value="Genomic_DNA"/>
</dbReference>
<dbReference type="RefSeq" id="WP_116182079.1">
    <property type="nucleotide sequence ID" value="NZ_CP144375.1"/>
</dbReference>
<comment type="caution">
    <text evidence="1">The sequence shown here is derived from an EMBL/GenBank/DDBJ whole genome shotgun (WGS) entry which is preliminary data.</text>
</comment>
<proteinExistence type="predicted"/>
<keyword evidence="2" id="KW-1185">Reference proteome</keyword>